<feature type="region of interest" description="Disordered" evidence="1">
    <location>
        <begin position="714"/>
        <end position="751"/>
    </location>
</feature>
<dbReference type="PANTHER" id="PTHR43388:SF1">
    <property type="entry name" value="HYDROGENASE MATURATION FACTOR HOXX"/>
    <property type="match status" value="1"/>
</dbReference>
<dbReference type="Pfam" id="PF00378">
    <property type="entry name" value="ECH_1"/>
    <property type="match status" value="1"/>
</dbReference>
<dbReference type="eggNOG" id="KOG0834">
    <property type="taxonomic scope" value="Eukaryota"/>
</dbReference>
<keyword evidence="4" id="KW-1185">Reference proteome</keyword>
<dbReference type="InterPro" id="IPR011034">
    <property type="entry name" value="Formyl_transferase-like_C_sf"/>
</dbReference>
<feature type="compositionally biased region" description="Low complexity" evidence="1">
    <location>
        <begin position="1016"/>
        <end position="1029"/>
    </location>
</feature>
<dbReference type="AlphaFoldDB" id="E9DR67"/>
<dbReference type="Pfam" id="PF02911">
    <property type="entry name" value="Formyl_trans_C"/>
    <property type="match status" value="1"/>
</dbReference>
<feature type="region of interest" description="Disordered" evidence="1">
    <location>
        <begin position="181"/>
        <end position="207"/>
    </location>
</feature>
<dbReference type="CDD" id="cd08650">
    <property type="entry name" value="FMT_core_HypX_N"/>
    <property type="match status" value="1"/>
</dbReference>
<dbReference type="Gene3D" id="3.90.226.10">
    <property type="entry name" value="2-enoyl-CoA Hydratase, Chain A, domain 1"/>
    <property type="match status" value="1"/>
</dbReference>
<evidence type="ECO:0000256" key="1">
    <source>
        <dbReference type="SAM" id="MobiDB-lite"/>
    </source>
</evidence>
<feature type="domain" description="Formyl transferase C-terminal" evidence="2">
    <location>
        <begin position="239"/>
        <end position="331"/>
    </location>
</feature>
<dbReference type="InterPro" id="IPR005793">
    <property type="entry name" value="Formyl_trans_C"/>
</dbReference>
<dbReference type="SUPFAM" id="SSF50486">
    <property type="entry name" value="FMT C-terminal domain-like"/>
    <property type="match status" value="1"/>
</dbReference>
<dbReference type="InterPro" id="IPR001753">
    <property type="entry name" value="Enoyl-CoA_hydra/iso"/>
</dbReference>
<dbReference type="InterPro" id="IPR036915">
    <property type="entry name" value="Cyclin-like_sf"/>
</dbReference>
<feature type="region of interest" description="Disordered" evidence="1">
    <location>
        <begin position="1076"/>
        <end position="1131"/>
    </location>
</feature>
<gene>
    <name evidence="3" type="ORF">MAC_00236</name>
</gene>
<evidence type="ECO:0000259" key="2">
    <source>
        <dbReference type="Pfam" id="PF02911"/>
    </source>
</evidence>
<dbReference type="SUPFAM" id="SSF53328">
    <property type="entry name" value="Formyltransferase"/>
    <property type="match status" value="1"/>
</dbReference>
<evidence type="ECO:0000313" key="3">
    <source>
        <dbReference type="EMBL" id="EFY93745.1"/>
    </source>
</evidence>
<accession>E9DR67</accession>
<sequence>MKILFFCTAHNSLSQRLFLVLSRKHSITVEYALCAEKMIEAADLVKPHLIICPFLTSLVPQQVYETYLTLIVHPGPPGDAGPSALDWMLMGDDGTVADSQQLLRDNRFNPVGRSHWGVTVLQAIAEFDKGPVWAFDQFPVNINDTSTTKSSLYRGPVTQAAVAATLAAIDRIEAAASLASTPFGAPLSPPTTPKPDGTSSSVAGDTSPGLSADKEFAQLSVTTSEPFLGGKTHHRPLLKASDRHFDIRKHTASTISRRIRSADSQPGCLSDLFGPKLYLYGGIIENPTLLSSNRGHIAPGSIIAVRDEAVCVATCDNKGIWITHVRRVKTKTDAALWPKVPAALGLKQLGVSTGSPSTWFHSLLPQTQSEEWAKSYHDTFQEIWVDFVTDGHKRLAYLYFDFYNGAMSTEQCRRMVRCLEYILSTATGPNQSLPLAAVVLMGGSSYFSNGIHLNVIESAADPALESWYNINAIDDVVEKLLLDLPARGVTTISAIRGNCAAGGVALAAACDVVVAGEHAVLNPAYRALGLYGSELHSVSYLGRCGAEGAKTALRSMTPLSADDAQGMGLVDHVLRVAPEALDSAVRAHVEGLFPRGGKRGLAPSAKAGSWKRNVDTSPAGLALARAAELGQMSMDFWSARSERYHSRRRDFVRKVRPSSTPLRFATHRREKGMMDEEEQDTFDSVEWFVEKTMCSLRKDISDRMVRLIKDFSSGEKGTMAPRPSADPAPATANGDSPPARIGPHPGFISSSNQYSSEIKIRRMLKDNGCDPAREDNYRLQGVQLINNFRLNFRDAEYSHQDAALASLFVACKVEDTIKKSKDILAAAYNVKNPEKTVAPDDKMFEAPGKIIIGLERFILETIGFDFRTRYPQKLLVKVVRRALGKSSANSRDFFATAYDMCIDMYKTFVPIKQTTFSMVMAVVELTARMRGEHLERVQDFAAGRKQYSRDAVMETMLDLLDLYVQHHKSTRIGARFDLGKFIDIKIRLNTDLDSTAKPRYLYHCHRCEVEEAHPLSSTTASATDPTTASNPWPADASIRRTARGQDGTMRFVFDPEAAKDEQETVSQFFKDEYEEYEVEVEEPVPPPDRDEAPRGRGGYRGGYRDRGDHRRGGPYGAYRGDRYHWGRGRYH</sequence>
<feature type="compositionally biased region" description="Basic and acidic residues" evidence="1">
    <location>
        <begin position="1102"/>
        <end position="1111"/>
    </location>
</feature>
<dbReference type="PANTHER" id="PTHR43388">
    <property type="entry name" value="HYDROGENASE MATURATION FACTOR HOXX"/>
    <property type="match status" value="1"/>
</dbReference>
<organism evidence="4">
    <name type="scientific">Metarhizium acridum (strain CQMa 102)</name>
    <dbReference type="NCBI Taxonomy" id="655827"/>
    <lineage>
        <taxon>Eukaryota</taxon>
        <taxon>Fungi</taxon>
        <taxon>Dikarya</taxon>
        <taxon>Ascomycota</taxon>
        <taxon>Pezizomycotina</taxon>
        <taxon>Sordariomycetes</taxon>
        <taxon>Hypocreomycetidae</taxon>
        <taxon>Hypocreales</taxon>
        <taxon>Clavicipitaceae</taxon>
        <taxon>Metarhizium</taxon>
    </lineage>
</organism>
<proteinExistence type="predicted"/>
<dbReference type="InterPro" id="IPR047180">
    <property type="entry name" value="HoxX-like"/>
</dbReference>
<dbReference type="HOGENOM" id="CLU_278986_0_0_1"/>
<evidence type="ECO:0000313" key="4">
    <source>
        <dbReference type="Proteomes" id="UP000002499"/>
    </source>
</evidence>
<reference evidence="3 4" key="1">
    <citation type="journal article" date="2011" name="PLoS Genet.">
        <title>Genome sequencing and comparative transcriptomics of the model entomopathogenic fungi Metarhizium anisopliae and M. acridum.</title>
        <authorList>
            <person name="Gao Q."/>
            <person name="Jin K."/>
            <person name="Ying S.H."/>
            <person name="Zhang Y."/>
            <person name="Xiao G."/>
            <person name="Shang Y."/>
            <person name="Duan Z."/>
            <person name="Hu X."/>
            <person name="Xie X.Q."/>
            <person name="Zhou G."/>
            <person name="Peng G."/>
            <person name="Luo Z."/>
            <person name="Huang W."/>
            <person name="Wang B."/>
            <person name="Fang W."/>
            <person name="Wang S."/>
            <person name="Zhong Y."/>
            <person name="Ma L.J."/>
            <person name="St Leger R.J."/>
            <person name="Zhao G.P."/>
            <person name="Pei Y."/>
            <person name="Feng M.G."/>
            <person name="Xia Y."/>
            <person name="Wang C."/>
        </authorList>
    </citation>
    <scope>NUCLEOTIDE SEQUENCE [LARGE SCALE GENOMIC DNA]</scope>
    <source>
        <strain evidence="3 4">CQMa 102</strain>
    </source>
</reference>
<dbReference type="CDD" id="cd08701">
    <property type="entry name" value="FMT_C_HypX"/>
    <property type="match status" value="1"/>
</dbReference>
<dbReference type="STRING" id="655827.E9DR67"/>
<dbReference type="GO" id="GO:0003824">
    <property type="term" value="F:catalytic activity"/>
    <property type="evidence" value="ECO:0007669"/>
    <property type="project" value="InterPro"/>
</dbReference>
<dbReference type="InParanoid" id="E9DR67"/>
<protein>
    <submittedName>
        <fullName evidence="3">C-type cyclin</fullName>
    </submittedName>
</protein>
<dbReference type="EMBL" id="GL698470">
    <property type="protein sequence ID" value="EFY93745.1"/>
    <property type="molecule type" value="Genomic_DNA"/>
</dbReference>
<feature type="region of interest" description="Disordered" evidence="1">
    <location>
        <begin position="1013"/>
        <end position="1034"/>
    </location>
</feature>
<dbReference type="SUPFAM" id="SSF52096">
    <property type="entry name" value="ClpP/crotonase"/>
    <property type="match status" value="1"/>
</dbReference>
<dbReference type="Proteomes" id="UP000002499">
    <property type="component" value="Unassembled WGS sequence"/>
</dbReference>
<dbReference type="InterPro" id="IPR029045">
    <property type="entry name" value="ClpP/crotonase-like_dom_sf"/>
</dbReference>
<dbReference type="OrthoDB" id="5126881at2759"/>
<dbReference type="Gene3D" id="1.10.472.10">
    <property type="entry name" value="Cyclin-like"/>
    <property type="match status" value="1"/>
</dbReference>
<dbReference type="Gene3D" id="3.40.50.12230">
    <property type="match status" value="1"/>
</dbReference>
<name>E9DR67_METAQ</name>
<dbReference type="CDD" id="cd06558">
    <property type="entry name" value="crotonase-like"/>
    <property type="match status" value="1"/>
</dbReference>
<dbReference type="InterPro" id="IPR036477">
    <property type="entry name" value="Formyl_transf_N_sf"/>
</dbReference>
<dbReference type="SUPFAM" id="SSF47954">
    <property type="entry name" value="Cyclin-like"/>
    <property type="match status" value="2"/>
</dbReference>